<dbReference type="PANTHER" id="PTHR24028:SF247">
    <property type="entry name" value="PROTOCADHERIN-1"/>
    <property type="match status" value="1"/>
</dbReference>
<gene>
    <name evidence="4" type="ORF">DPX16_18155</name>
</gene>
<dbReference type="Proteomes" id="UP000281406">
    <property type="component" value="Unassembled WGS sequence"/>
</dbReference>
<dbReference type="PANTHER" id="PTHR24028">
    <property type="entry name" value="CADHERIN-87A"/>
    <property type="match status" value="1"/>
</dbReference>
<protein>
    <submittedName>
        <fullName evidence="4">Protocadherin-1</fullName>
    </submittedName>
</protein>
<dbReference type="EMBL" id="RJVU01035218">
    <property type="protein sequence ID" value="ROL47878.1"/>
    <property type="molecule type" value="Genomic_DNA"/>
</dbReference>
<dbReference type="AlphaFoldDB" id="A0A3N0YQA5"/>
<dbReference type="GO" id="GO:0005886">
    <property type="term" value="C:plasma membrane"/>
    <property type="evidence" value="ECO:0007669"/>
    <property type="project" value="TreeGrafter"/>
</dbReference>
<keyword evidence="5" id="KW-1185">Reference proteome</keyword>
<evidence type="ECO:0000256" key="1">
    <source>
        <dbReference type="ARBA" id="ARBA00004370"/>
    </source>
</evidence>
<dbReference type="GO" id="GO:0005509">
    <property type="term" value="F:calcium ion binding"/>
    <property type="evidence" value="ECO:0007669"/>
    <property type="project" value="InterPro"/>
</dbReference>
<evidence type="ECO:0000313" key="5">
    <source>
        <dbReference type="Proteomes" id="UP000281406"/>
    </source>
</evidence>
<dbReference type="Gene3D" id="2.60.40.60">
    <property type="entry name" value="Cadherins"/>
    <property type="match status" value="1"/>
</dbReference>
<evidence type="ECO:0000256" key="2">
    <source>
        <dbReference type="ARBA" id="ARBA00023136"/>
    </source>
</evidence>
<name>A0A3N0YQA5_ANAGA</name>
<dbReference type="GO" id="GO:0007155">
    <property type="term" value="P:cell adhesion"/>
    <property type="evidence" value="ECO:0007669"/>
    <property type="project" value="TreeGrafter"/>
</dbReference>
<comment type="caution">
    <text evidence="4">The sequence shown here is derived from an EMBL/GenBank/DDBJ whole genome shotgun (WGS) entry which is preliminary data.</text>
</comment>
<dbReference type="InterPro" id="IPR050174">
    <property type="entry name" value="Protocadherin/Cadherin-CA"/>
</dbReference>
<accession>A0A3N0YQA5</accession>
<dbReference type="InterPro" id="IPR015919">
    <property type="entry name" value="Cadherin-like_sf"/>
</dbReference>
<evidence type="ECO:0000313" key="4">
    <source>
        <dbReference type="EMBL" id="ROL47878.1"/>
    </source>
</evidence>
<comment type="subcellular location">
    <subcellularLocation>
        <location evidence="1">Membrane</location>
    </subcellularLocation>
</comment>
<keyword evidence="3" id="KW-0325">Glycoprotein</keyword>
<keyword evidence="2" id="KW-0472">Membrane</keyword>
<proteinExistence type="predicted"/>
<sequence>MLKFYIQAKDNGPQLKFFKALVTITVKDQNDKAPLIRIGLVKYYDGVAKMSESMTVGTAVALVDVSDHDEDENAVVTCEVTGDVQFQLRLVSENSNDRETKYFL</sequence>
<reference evidence="4 5" key="1">
    <citation type="submission" date="2018-10" db="EMBL/GenBank/DDBJ databases">
        <title>Genome assembly for a Yunnan-Guizhou Plateau 3E fish, Anabarilius grahami (Regan), and its evolutionary and genetic applications.</title>
        <authorList>
            <person name="Jiang W."/>
        </authorList>
    </citation>
    <scope>NUCLEOTIDE SEQUENCE [LARGE SCALE GENOMIC DNA]</scope>
    <source>
        <strain evidence="4">AG-KIZ</strain>
        <tissue evidence="4">Muscle</tissue>
    </source>
</reference>
<organism evidence="4 5">
    <name type="scientific">Anabarilius grahami</name>
    <name type="common">Kanglang fish</name>
    <name type="synonym">Barilius grahami</name>
    <dbReference type="NCBI Taxonomy" id="495550"/>
    <lineage>
        <taxon>Eukaryota</taxon>
        <taxon>Metazoa</taxon>
        <taxon>Chordata</taxon>
        <taxon>Craniata</taxon>
        <taxon>Vertebrata</taxon>
        <taxon>Euteleostomi</taxon>
        <taxon>Actinopterygii</taxon>
        <taxon>Neopterygii</taxon>
        <taxon>Teleostei</taxon>
        <taxon>Ostariophysi</taxon>
        <taxon>Cypriniformes</taxon>
        <taxon>Xenocyprididae</taxon>
        <taxon>Xenocypridinae</taxon>
        <taxon>Xenocypridinae incertae sedis</taxon>
        <taxon>Anabarilius</taxon>
    </lineage>
</organism>
<evidence type="ECO:0000256" key="3">
    <source>
        <dbReference type="ARBA" id="ARBA00023180"/>
    </source>
</evidence>
<dbReference type="SUPFAM" id="SSF49313">
    <property type="entry name" value="Cadherin-like"/>
    <property type="match status" value="1"/>
</dbReference>